<reference evidence="4" key="1">
    <citation type="journal article" date="2020" name="Nat. Commun.">
        <title>Genome assembly of wild tea tree DASZ reveals pedigree and selection history of tea varieties.</title>
        <authorList>
            <person name="Zhang W."/>
            <person name="Zhang Y."/>
            <person name="Qiu H."/>
            <person name="Guo Y."/>
            <person name="Wan H."/>
            <person name="Zhang X."/>
            <person name="Scossa F."/>
            <person name="Alseekh S."/>
            <person name="Zhang Q."/>
            <person name="Wang P."/>
            <person name="Xu L."/>
            <person name="Schmidt M.H."/>
            <person name="Jia X."/>
            <person name="Li D."/>
            <person name="Zhu A."/>
            <person name="Guo F."/>
            <person name="Chen W."/>
            <person name="Ni D."/>
            <person name="Usadel B."/>
            <person name="Fernie A.R."/>
            <person name="Wen W."/>
        </authorList>
    </citation>
    <scope>NUCLEOTIDE SEQUENCE [LARGE SCALE GENOMIC DNA]</scope>
    <source>
        <strain evidence="4">cv. G240</strain>
    </source>
</reference>
<dbReference type="InterPro" id="IPR004146">
    <property type="entry name" value="DC1"/>
</dbReference>
<organism evidence="3 4">
    <name type="scientific">Camellia sinensis</name>
    <name type="common">Tea plant</name>
    <name type="synonym">Thea sinensis</name>
    <dbReference type="NCBI Taxonomy" id="4442"/>
    <lineage>
        <taxon>Eukaryota</taxon>
        <taxon>Viridiplantae</taxon>
        <taxon>Streptophyta</taxon>
        <taxon>Embryophyta</taxon>
        <taxon>Tracheophyta</taxon>
        <taxon>Spermatophyta</taxon>
        <taxon>Magnoliopsida</taxon>
        <taxon>eudicotyledons</taxon>
        <taxon>Gunneridae</taxon>
        <taxon>Pentapetalae</taxon>
        <taxon>asterids</taxon>
        <taxon>Ericales</taxon>
        <taxon>Theaceae</taxon>
        <taxon>Camellia</taxon>
    </lineage>
</organism>
<keyword evidence="1" id="KW-0677">Repeat</keyword>
<dbReference type="PANTHER" id="PTHR46288">
    <property type="entry name" value="PHORBOL-ESTER/DAG-TYPE DOMAIN-CONTAINING PROTEIN"/>
    <property type="match status" value="1"/>
</dbReference>
<keyword evidence="4" id="KW-1185">Reference proteome</keyword>
<evidence type="ECO:0000313" key="3">
    <source>
        <dbReference type="EMBL" id="KAF5952981.1"/>
    </source>
</evidence>
<proteinExistence type="predicted"/>
<evidence type="ECO:0000313" key="4">
    <source>
        <dbReference type="Proteomes" id="UP000593564"/>
    </source>
</evidence>
<dbReference type="InterPro" id="IPR046349">
    <property type="entry name" value="C1-like_sf"/>
</dbReference>
<dbReference type="AlphaFoldDB" id="A0A7J7HL73"/>
<dbReference type="Pfam" id="PF03107">
    <property type="entry name" value="C1_2"/>
    <property type="match status" value="2"/>
</dbReference>
<dbReference type="SUPFAM" id="SSF57889">
    <property type="entry name" value="Cysteine-rich domain"/>
    <property type="match status" value="2"/>
</dbReference>
<feature type="domain" description="DC1" evidence="2">
    <location>
        <begin position="118"/>
        <end position="168"/>
    </location>
</feature>
<protein>
    <recommendedName>
        <fullName evidence="2">DC1 domain-containing protein</fullName>
    </recommendedName>
</protein>
<sequence length="231" mass="26624">MNYQHFSHHHLLIPLKLDQDEKINCKACERLIIEPFHGCLSCNYYLHDHCIDKPRSLNHPSHTCHPLTLLPIPTYPNRCFSCNACGSDGNAFSYSCAQCEFDLHIHCASLPTTILKENHPHELKLTFDFPCKEENGMFQCDLCGTSVNPSCWIYYCVDCDFGNHLDCAKCDQRLEMNQGFCGARVGGDRVGALKEQVNEMMETQLHMMKMQSELNRIQMMTQLTTWNFRPQ</sequence>
<reference evidence="3 4" key="2">
    <citation type="submission" date="2020-07" db="EMBL/GenBank/DDBJ databases">
        <title>Genome assembly of wild tea tree DASZ reveals pedigree and selection history of tea varieties.</title>
        <authorList>
            <person name="Zhang W."/>
        </authorList>
    </citation>
    <scope>NUCLEOTIDE SEQUENCE [LARGE SCALE GENOMIC DNA]</scope>
    <source>
        <strain evidence="4">cv. G240</strain>
        <tissue evidence="3">Leaf</tissue>
    </source>
</reference>
<comment type="caution">
    <text evidence="3">The sequence shown here is derived from an EMBL/GenBank/DDBJ whole genome shotgun (WGS) entry which is preliminary data.</text>
</comment>
<accession>A0A7J7HL73</accession>
<gene>
    <name evidence="3" type="ORF">HYC85_010925</name>
</gene>
<evidence type="ECO:0000259" key="2">
    <source>
        <dbReference type="Pfam" id="PF03107"/>
    </source>
</evidence>
<feature type="domain" description="DC1" evidence="2">
    <location>
        <begin position="60"/>
        <end position="108"/>
    </location>
</feature>
<dbReference type="EMBL" id="JACBKZ010000004">
    <property type="protein sequence ID" value="KAF5952981.1"/>
    <property type="molecule type" value="Genomic_DNA"/>
</dbReference>
<dbReference type="PANTHER" id="PTHR46288:SF29">
    <property type="entry name" value="DC1 DOMAIN-CONTAINING PROTEIN"/>
    <property type="match status" value="1"/>
</dbReference>
<evidence type="ECO:0000256" key="1">
    <source>
        <dbReference type="ARBA" id="ARBA00022737"/>
    </source>
</evidence>
<name>A0A7J7HL73_CAMSI</name>
<dbReference type="Proteomes" id="UP000593564">
    <property type="component" value="Unassembled WGS sequence"/>
</dbReference>